<evidence type="ECO:0000313" key="2">
    <source>
        <dbReference type="Proteomes" id="UP000201594"/>
    </source>
</evidence>
<name>A0A1B2ICS3_9CAUD</name>
<gene>
    <name evidence="1" type="ORF">EARLPHILLIPIV_173</name>
</gene>
<dbReference type="OrthoDB" id="15400at10239"/>
<sequence>MFNLTRMNKVSPAQLAAMASTLCQMQDLELRILNGTGSIEKAARQINIRLYTAAQRSGAFHKSLFALPMVTAYSDNHGLPFNRDFPLQLNLCQFVAYKPLFGDVRIRDLQTGEEFVTSNRGIPLMEKFGDILVFNGARVLNNTPYEDITGTYYPANPVKEVEEDDELVMG</sequence>
<organism evidence="1 2">
    <name type="scientific">Erwinia phage vB_EamM_EarlPhillipIV</name>
    <dbReference type="NCBI Taxonomy" id="1883372"/>
    <lineage>
        <taxon>Viruses</taxon>
        <taxon>Duplodnaviria</taxon>
        <taxon>Heunggongvirae</taxon>
        <taxon>Uroviricota</taxon>
        <taxon>Caudoviricetes</taxon>
        <taxon>Chimalliviridae</taxon>
        <taxon>Derbicusvirus</taxon>
        <taxon>Derbicusvirus derbicus</taxon>
    </lineage>
</organism>
<protein>
    <submittedName>
        <fullName evidence="1">Uncharacterized protein</fullName>
    </submittedName>
</protein>
<dbReference type="EMBL" id="KX397367">
    <property type="protein sequence ID" value="ANZ49022.1"/>
    <property type="molecule type" value="Genomic_DNA"/>
</dbReference>
<reference evidence="1 2" key="1">
    <citation type="submission" date="2016-06" db="EMBL/GenBank/DDBJ databases">
        <authorList>
            <person name="Kjaerup R.B."/>
            <person name="Dalgaard T.S."/>
            <person name="Juul-Madsen H.R."/>
        </authorList>
    </citation>
    <scope>NUCLEOTIDE SEQUENCE [LARGE SCALE GENOMIC DNA]</scope>
</reference>
<dbReference type="Proteomes" id="UP000201594">
    <property type="component" value="Segment"/>
</dbReference>
<proteinExistence type="predicted"/>
<dbReference type="GeneID" id="29061776"/>
<accession>A0A1B2ICS3</accession>
<dbReference type="RefSeq" id="YP_009278485.1">
    <property type="nucleotide sequence ID" value="NC_031007.1"/>
</dbReference>
<evidence type="ECO:0000313" key="1">
    <source>
        <dbReference type="EMBL" id="ANZ49022.1"/>
    </source>
</evidence>
<dbReference type="KEGG" id="vg:29061776"/>